<accession>A0A6C0ANU3</accession>
<reference evidence="2" key="1">
    <citation type="journal article" date="2020" name="Nature">
        <title>Giant virus diversity and host interactions through global metagenomics.</title>
        <authorList>
            <person name="Schulz F."/>
            <person name="Roux S."/>
            <person name="Paez-Espino D."/>
            <person name="Jungbluth S."/>
            <person name="Walsh D.A."/>
            <person name="Denef V.J."/>
            <person name="McMahon K.D."/>
            <person name="Konstantinidis K.T."/>
            <person name="Eloe-Fadrosh E.A."/>
            <person name="Kyrpides N.C."/>
            <person name="Woyke T."/>
        </authorList>
    </citation>
    <scope>NUCLEOTIDE SEQUENCE</scope>
    <source>
        <strain evidence="2">GVMAG-S-1101164-72</strain>
    </source>
</reference>
<dbReference type="EMBL" id="MN740758">
    <property type="protein sequence ID" value="QHS81464.1"/>
    <property type="molecule type" value="Genomic_DNA"/>
</dbReference>
<evidence type="ECO:0000256" key="1">
    <source>
        <dbReference type="SAM" id="Phobius"/>
    </source>
</evidence>
<evidence type="ECO:0000313" key="2">
    <source>
        <dbReference type="EMBL" id="QHS81464.1"/>
    </source>
</evidence>
<proteinExistence type="predicted"/>
<keyword evidence="1" id="KW-0472">Membrane</keyword>
<organism evidence="2">
    <name type="scientific">viral metagenome</name>
    <dbReference type="NCBI Taxonomy" id="1070528"/>
    <lineage>
        <taxon>unclassified sequences</taxon>
        <taxon>metagenomes</taxon>
        <taxon>organismal metagenomes</taxon>
    </lineage>
</organism>
<dbReference type="AlphaFoldDB" id="A0A6C0ANU3"/>
<protein>
    <submittedName>
        <fullName evidence="2">Uncharacterized protein</fullName>
    </submittedName>
</protein>
<keyword evidence="1" id="KW-1133">Transmembrane helix</keyword>
<name>A0A6C0ANU3_9ZZZZ</name>
<feature type="transmembrane region" description="Helical" evidence="1">
    <location>
        <begin position="6"/>
        <end position="23"/>
    </location>
</feature>
<keyword evidence="1" id="KW-0812">Transmembrane</keyword>
<sequence length="91" mass="10096">MPPWLPWIFIGGLAFMILSFIASKYQDKPHKNISFAQDFISGGIVIALLGSLVPDAFPAFPVELNDLKLPSMTKLVQVDDDLDIQVGPLRR</sequence>